<keyword evidence="1" id="KW-1133">Transmembrane helix</keyword>
<keyword evidence="1" id="KW-0472">Membrane</keyword>
<dbReference type="AlphaFoldDB" id="A0A2S7KS81"/>
<dbReference type="EMBL" id="MQUB01000001">
    <property type="protein sequence ID" value="PQB05491.1"/>
    <property type="molecule type" value="Genomic_DNA"/>
</dbReference>
<dbReference type="Proteomes" id="UP000239800">
    <property type="component" value="Unassembled WGS sequence"/>
</dbReference>
<name>A0A2S7KS81_9FLAO</name>
<feature type="transmembrane region" description="Helical" evidence="1">
    <location>
        <begin position="330"/>
        <end position="349"/>
    </location>
</feature>
<evidence type="ECO:0000313" key="2">
    <source>
        <dbReference type="EMBL" id="PQB05491.1"/>
    </source>
</evidence>
<comment type="caution">
    <text evidence="2">The sequence shown here is derived from an EMBL/GenBank/DDBJ whole genome shotgun (WGS) entry which is preliminary data.</text>
</comment>
<feature type="transmembrane region" description="Helical" evidence="1">
    <location>
        <begin position="207"/>
        <end position="234"/>
    </location>
</feature>
<feature type="transmembrane region" description="Helical" evidence="1">
    <location>
        <begin position="141"/>
        <end position="164"/>
    </location>
</feature>
<sequence>MNQIEENTFLTRSLFGAFIATILIFFLGDVGRNLAMSDESSFIRYTAISKGLVLAIYVVVFSLNFKFYRSDKRARNWSLALVILLSCFLLAQLLGDFEDNKLEGIKKNLVYVSRFLYMPVTFLLFYPLLTRTDKTWKLFRLFEIFFFINCALIVLGAIFDIAAFRTYDIFTRFGYMGIYNSNNQASYYFILMMIFYYYQVSQGSKPYKLIAVILCSLLLGTKKIYLFLPLLFAYNFFRYRRYRNKWLVISMLSLIGLLFLLRDKVLAFLEEYFNALVVLQRKKGWLSMLSSTRDAELKATYENVVVAKWEWYNYLIGGADFYNNRSEMELFDIFFFFGLFGLLVYAWFIRDIMNYFRNLNYLWVMLGFLLFIAALASGFLVSANQPIVWLLVYSLIAFGSKKVSSSAV</sequence>
<feature type="transmembrane region" description="Helical" evidence="1">
    <location>
        <begin position="77"/>
        <end position="97"/>
    </location>
</feature>
<feature type="transmembrane region" description="Helical" evidence="1">
    <location>
        <begin position="109"/>
        <end position="129"/>
    </location>
</feature>
<dbReference type="RefSeq" id="WP_104813435.1">
    <property type="nucleotide sequence ID" value="NZ_MQUB01000001.1"/>
</dbReference>
<reference evidence="2 3" key="1">
    <citation type="submission" date="2016-11" db="EMBL/GenBank/DDBJ databases">
        <title>Trade-off between light-utilization and light-protection in marine flavobacteria.</title>
        <authorList>
            <person name="Kumagai Y."/>
        </authorList>
    </citation>
    <scope>NUCLEOTIDE SEQUENCE [LARGE SCALE GENOMIC DNA]</scope>
    <source>
        <strain evidence="2 3">NBRC 107741</strain>
    </source>
</reference>
<keyword evidence="3" id="KW-1185">Reference proteome</keyword>
<gene>
    <name evidence="2" type="ORF">BST85_11760</name>
</gene>
<feature type="transmembrane region" description="Helical" evidence="1">
    <location>
        <begin position="361"/>
        <end position="381"/>
    </location>
</feature>
<keyword evidence="1" id="KW-0812">Transmembrane</keyword>
<feature type="transmembrane region" description="Helical" evidence="1">
    <location>
        <begin position="42"/>
        <end position="65"/>
    </location>
</feature>
<organism evidence="2 3">
    <name type="scientific">Aureitalea marina</name>
    <dbReference type="NCBI Taxonomy" id="930804"/>
    <lineage>
        <taxon>Bacteria</taxon>
        <taxon>Pseudomonadati</taxon>
        <taxon>Bacteroidota</taxon>
        <taxon>Flavobacteriia</taxon>
        <taxon>Flavobacteriales</taxon>
        <taxon>Flavobacteriaceae</taxon>
        <taxon>Aureitalea</taxon>
    </lineage>
</organism>
<proteinExistence type="predicted"/>
<dbReference type="OrthoDB" id="1448588at2"/>
<evidence type="ECO:0000313" key="3">
    <source>
        <dbReference type="Proteomes" id="UP000239800"/>
    </source>
</evidence>
<accession>A0A2S7KS81</accession>
<feature type="transmembrane region" description="Helical" evidence="1">
    <location>
        <begin position="246"/>
        <end position="262"/>
    </location>
</feature>
<protein>
    <submittedName>
        <fullName evidence="2">Uncharacterized protein</fullName>
    </submittedName>
</protein>
<feature type="transmembrane region" description="Helical" evidence="1">
    <location>
        <begin position="12"/>
        <end position="30"/>
    </location>
</feature>
<evidence type="ECO:0000256" key="1">
    <source>
        <dbReference type="SAM" id="Phobius"/>
    </source>
</evidence>